<sequence>MKVLLKAAIIITSFYFTHAMNNNTVPELGRNIRSQFLFEPDYISLNHGSYGSIPKMLVPVLHDLRMKSEVNPDRWLRREMFTEIDKNRNTLANLVHADPQELVFVFNAMTGINTVARSLPLEAGDKILYFNTAYNSVESTIKFVKNYDKLKLVKIDLAYPMSDSEVLDLIEETIENENQKNDGAIKVCFMDAISSVPAVLFPFESAIKLVRKHNILSMVDGAHAIGQIPLDLHEMDPDFFITNCHKWLYAPRGCAVLYVPSRNQRLIHPAIINSDYQDHSDPSDETNTFQKEFAWPGTADFSNFMCINPAMEFRRSLGGEEAIMKYAHDLAVKGGEIAAKILETDVMENAEKTLTVAMVNVRLPLKKPNVSDVEVVQVFIDKLLYEHNCMAPVYKHNDIWYTRLSAQVYNDVTDFEYVAKAILSVCKELES</sequence>
<evidence type="ECO:0000259" key="3">
    <source>
        <dbReference type="Pfam" id="PF00266"/>
    </source>
</evidence>
<evidence type="ECO:0000313" key="5">
    <source>
        <dbReference type="Proteomes" id="UP001473302"/>
    </source>
</evidence>
<dbReference type="InterPro" id="IPR015421">
    <property type="entry name" value="PyrdxlP-dep_Trfase_major"/>
</dbReference>
<dbReference type="SUPFAM" id="SSF53383">
    <property type="entry name" value="PLP-dependent transferases"/>
    <property type="match status" value="1"/>
</dbReference>
<keyword evidence="2" id="KW-0732">Signal</keyword>
<dbReference type="EMBL" id="BAABUK010000007">
    <property type="protein sequence ID" value="GAA5810552.1"/>
    <property type="molecule type" value="Genomic_DNA"/>
</dbReference>
<gene>
    <name evidence="4" type="ORF">MFLAVUS_003975</name>
</gene>
<evidence type="ECO:0000256" key="1">
    <source>
        <dbReference type="ARBA" id="ARBA00022898"/>
    </source>
</evidence>
<accession>A0ABP9YUM4</accession>
<feature type="signal peptide" evidence="2">
    <location>
        <begin position="1"/>
        <end position="19"/>
    </location>
</feature>
<reference evidence="4 5" key="1">
    <citation type="submission" date="2024-04" db="EMBL/GenBank/DDBJ databases">
        <title>genome sequences of Mucor flavus KT1a and Helicostylum pulchrum KT1b strains isolated from the surface of a dry-aged beef.</title>
        <authorList>
            <person name="Toyotome T."/>
            <person name="Hosono M."/>
            <person name="Torimaru M."/>
            <person name="Fukuda K."/>
            <person name="Mikami N."/>
        </authorList>
    </citation>
    <scope>NUCLEOTIDE SEQUENCE [LARGE SCALE GENOMIC DNA]</scope>
    <source>
        <strain evidence="4 5">KT1a</strain>
    </source>
</reference>
<evidence type="ECO:0000313" key="4">
    <source>
        <dbReference type="EMBL" id="GAA5810552.1"/>
    </source>
</evidence>
<dbReference type="PANTHER" id="PTHR43092">
    <property type="entry name" value="L-CYSTEINE DESULFHYDRASE"/>
    <property type="match status" value="1"/>
</dbReference>
<name>A0ABP9YUM4_9FUNG</name>
<organism evidence="4 5">
    <name type="scientific">Mucor flavus</name>
    <dbReference type="NCBI Taxonomy" id="439312"/>
    <lineage>
        <taxon>Eukaryota</taxon>
        <taxon>Fungi</taxon>
        <taxon>Fungi incertae sedis</taxon>
        <taxon>Mucoromycota</taxon>
        <taxon>Mucoromycotina</taxon>
        <taxon>Mucoromycetes</taxon>
        <taxon>Mucorales</taxon>
        <taxon>Mucorineae</taxon>
        <taxon>Mucoraceae</taxon>
        <taxon>Mucor</taxon>
    </lineage>
</organism>
<feature type="domain" description="Aminotransferase class V" evidence="3">
    <location>
        <begin position="78"/>
        <end position="414"/>
    </location>
</feature>
<dbReference type="Gene3D" id="3.90.1150.10">
    <property type="entry name" value="Aspartate Aminotransferase, domain 1"/>
    <property type="match status" value="1"/>
</dbReference>
<comment type="caution">
    <text evidence="4">The sequence shown here is derived from an EMBL/GenBank/DDBJ whole genome shotgun (WGS) entry which is preliminary data.</text>
</comment>
<dbReference type="InterPro" id="IPR015422">
    <property type="entry name" value="PyrdxlP-dep_Trfase_small"/>
</dbReference>
<proteinExistence type="predicted"/>
<dbReference type="InterPro" id="IPR015424">
    <property type="entry name" value="PyrdxlP-dep_Trfase"/>
</dbReference>
<evidence type="ECO:0000256" key="2">
    <source>
        <dbReference type="SAM" id="SignalP"/>
    </source>
</evidence>
<dbReference type="Gene3D" id="3.40.640.10">
    <property type="entry name" value="Type I PLP-dependent aspartate aminotransferase-like (Major domain)"/>
    <property type="match status" value="1"/>
</dbReference>
<protein>
    <recommendedName>
        <fullName evidence="3">Aminotransferase class V domain-containing protein</fullName>
    </recommendedName>
</protein>
<keyword evidence="5" id="KW-1185">Reference proteome</keyword>
<dbReference type="InterPro" id="IPR000192">
    <property type="entry name" value="Aminotrans_V_dom"/>
</dbReference>
<feature type="chain" id="PRO_5046728653" description="Aminotransferase class V domain-containing protein" evidence="2">
    <location>
        <begin position="20"/>
        <end position="431"/>
    </location>
</feature>
<dbReference type="Pfam" id="PF00266">
    <property type="entry name" value="Aminotran_5"/>
    <property type="match status" value="1"/>
</dbReference>
<dbReference type="Proteomes" id="UP001473302">
    <property type="component" value="Unassembled WGS sequence"/>
</dbReference>
<dbReference type="PANTHER" id="PTHR43092:SF2">
    <property type="entry name" value="HERCYNYLCYSTEINE SULFOXIDE LYASE"/>
    <property type="match status" value="1"/>
</dbReference>
<keyword evidence="1" id="KW-0663">Pyridoxal phosphate</keyword>